<dbReference type="Proteomes" id="UP000605986">
    <property type="component" value="Unassembled WGS sequence"/>
</dbReference>
<accession>A0A8H4P274</accession>
<feature type="region of interest" description="Disordered" evidence="1">
    <location>
        <begin position="177"/>
        <end position="208"/>
    </location>
</feature>
<dbReference type="OrthoDB" id="3439209at2759"/>
<feature type="compositionally biased region" description="Polar residues" evidence="1">
    <location>
        <begin position="177"/>
        <end position="206"/>
    </location>
</feature>
<dbReference type="EMBL" id="JAADJG010000060">
    <property type="protein sequence ID" value="KAF4456405.1"/>
    <property type="molecule type" value="Genomic_DNA"/>
</dbReference>
<organism evidence="2 3">
    <name type="scientific">Fusarium austroafricanum</name>
    <dbReference type="NCBI Taxonomy" id="2364996"/>
    <lineage>
        <taxon>Eukaryota</taxon>
        <taxon>Fungi</taxon>
        <taxon>Dikarya</taxon>
        <taxon>Ascomycota</taxon>
        <taxon>Pezizomycotina</taxon>
        <taxon>Sordariomycetes</taxon>
        <taxon>Hypocreomycetidae</taxon>
        <taxon>Hypocreales</taxon>
        <taxon>Nectriaceae</taxon>
        <taxon>Fusarium</taxon>
        <taxon>Fusarium concolor species complex</taxon>
    </lineage>
</organism>
<proteinExistence type="predicted"/>
<gene>
    <name evidence="2" type="ORF">F53441_1475</name>
</gene>
<dbReference type="AlphaFoldDB" id="A0A8H4P274"/>
<keyword evidence="3" id="KW-1185">Reference proteome</keyword>
<evidence type="ECO:0000313" key="2">
    <source>
        <dbReference type="EMBL" id="KAF4456405.1"/>
    </source>
</evidence>
<feature type="compositionally biased region" description="Polar residues" evidence="1">
    <location>
        <begin position="65"/>
        <end position="78"/>
    </location>
</feature>
<comment type="caution">
    <text evidence="2">The sequence shown here is derived from an EMBL/GenBank/DDBJ whole genome shotgun (WGS) entry which is preliminary data.</text>
</comment>
<reference evidence="2" key="1">
    <citation type="submission" date="2020-01" db="EMBL/GenBank/DDBJ databases">
        <title>Identification and distribution of gene clusters putatively required for synthesis of sphingolipid metabolism inhibitors in phylogenetically diverse species of the filamentous fungus Fusarium.</title>
        <authorList>
            <person name="Kim H.-S."/>
            <person name="Busman M."/>
            <person name="Brown D.W."/>
            <person name="Divon H."/>
            <person name="Uhlig S."/>
            <person name="Proctor R.H."/>
        </authorList>
    </citation>
    <scope>NUCLEOTIDE SEQUENCE</scope>
    <source>
        <strain evidence="2">NRRL 53441</strain>
    </source>
</reference>
<sequence>MDIAPLIDEGPFAPRYIPKICSCFQCSSFYSLPYQHFSFYPSNIGDYSYYIPQSSSTASSDLQSRPSPQRFTSSHGTSFSYQDVPIKMEPQFIKAEPQSPYIYCPDPYTMSSYPVHPEGNGFNPLPGGFDFNTVPRGPNNVQMPVSGLVYNGSTYNLIQSDMNYHTTHVSYPHAPMSRTTSATLSHGQMSPTPSVASPQTQMSPESVDNDLPYISPSRVEEMSARLPLIFKLLENYPNIPAHPIPEEILNKPKDLVQQRSLVMYLRKYEVSYEEIRAIGALTVADSTMRYWSRTSKPKSARPRRPKWKTKDVAIMYQAVEIVEDQFKIHPDATGFYSRVAVVMQELGASHGFSAQAISAKFNGRKWGDVARTKKQAARAE</sequence>
<name>A0A8H4P274_9HYPO</name>
<evidence type="ECO:0000313" key="3">
    <source>
        <dbReference type="Proteomes" id="UP000605986"/>
    </source>
</evidence>
<evidence type="ECO:0000256" key="1">
    <source>
        <dbReference type="SAM" id="MobiDB-lite"/>
    </source>
</evidence>
<protein>
    <submittedName>
        <fullName evidence="2">Uncharacterized protein</fullName>
    </submittedName>
</protein>
<feature type="region of interest" description="Disordered" evidence="1">
    <location>
        <begin position="58"/>
        <end position="78"/>
    </location>
</feature>